<accession>A0A0D2NT08</accession>
<dbReference type="Proteomes" id="UP000054270">
    <property type="component" value="Unassembled WGS sequence"/>
</dbReference>
<sequence length="51" mass="5269">MFAQNPPPPAVTDAYASVSAPLSGRVWPGQPAIHSAALGRWLIDALNGGNK</sequence>
<name>A0A0D2NT08_HYPSF</name>
<keyword evidence="2" id="KW-1185">Reference proteome</keyword>
<protein>
    <submittedName>
        <fullName evidence="1">Uncharacterized protein</fullName>
    </submittedName>
</protein>
<dbReference type="AlphaFoldDB" id="A0A0D2NT08"/>
<evidence type="ECO:0000313" key="1">
    <source>
        <dbReference type="EMBL" id="KJA22019.1"/>
    </source>
</evidence>
<reference evidence="2" key="1">
    <citation type="submission" date="2014-04" db="EMBL/GenBank/DDBJ databases">
        <title>Evolutionary Origins and Diversification of the Mycorrhizal Mutualists.</title>
        <authorList>
            <consortium name="DOE Joint Genome Institute"/>
            <consortium name="Mycorrhizal Genomics Consortium"/>
            <person name="Kohler A."/>
            <person name="Kuo A."/>
            <person name="Nagy L.G."/>
            <person name="Floudas D."/>
            <person name="Copeland A."/>
            <person name="Barry K.W."/>
            <person name="Cichocki N."/>
            <person name="Veneault-Fourrey C."/>
            <person name="LaButti K."/>
            <person name="Lindquist E.A."/>
            <person name="Lipzen A."/>
            <person name="Lundell T."/>
            <person name="Morin E."/>
            <person name="Murat C."/>
            <person name="Riley R."/>
            <person name="Ohm R."/>
            <person name="Sun H."/>
            <person name="Tunlid A."/>
            <person name="Henrissat B."/>
            <person name="Grigoriev I.V."/>
            <person name="Hibbett D.S."/>
            <person name="Martin F."/>
        </authorList>
    </citation>
    <scope>NUCLEOTIDE SEQUENCE [LARGE SCALE GENOMIC DNA]</scope>
    <source>
        <strain evidence="2">FD-334 SS-4</strain>
    </source>
</reference>
<proteinExistence type="predicted"/>
<dbReference type="EMBL" id="KN817553">
    <property type="protein sequence ID" value="KJA22019.1"/>
    <property type="molecule type" value="Genomic_DNA"/>
</dbReference>
<evidence type="ECO:0000313" key="2">
    <source>
        <dbReference type="Proteomes" id="UP000054270"/>
    </source>
</evidence>
<gene>
    <name evidence="1" type="ORF">HYPSUDRAFT_67325</name>
</gene>
<organism evidence="1 2">
    <name type="scientific">Hypholoma sublateritium (strain FD-334 SS-4)</name>
    <dbReference type="NCBI Taxonomy" id="945553"/>
    <lineage>
        <taxon>Eukaryota</taxon>
        <taxon>Fungi</taxon>
        <taxon>Dikarya</taxon>
        <taxon>Basidiomycota</taxon>
        <taxon>Agaricomycotina</taxon>
        <taxon>Agaricomycetes</taxon>
        <taxon>Agaricomycetidae</taxon>
        <taxon>Agaricales</taxon>
        <taxon>Agaricineae</taxon>
        <taxon>Strophariaceae</taxon>
        <taxon>Hypholoma</taxon>
    </lineage>
</organism>